<keyword evidence="4 13" id="KW-0479">Metal-binding</keyword>
<feature type="active site" evidence="13">
    <location>
        <position position="67"/>
    </location>
</feature>
<comment type="caution">
    <text evidence="15">The sequence shown here is derived from an EMBL/GenBank/DDBJ whole genome shotgun (WGS) entry which is preliminary data.</text>
</comment>
<dbReference type="InterPro" id="IPR012337">
    <property type="entry name" value="RNaseH-like_sf"/>
</dbReference>
<dbReference type="PANTHER" id="PTHR30194:SF3">
    <property type="entry name" value="CROSSOVER JUNCTION ENDODEOXYRIBONUCLEASE RUVC"/>
    <property type="match status" value="1"/>
</dbReference>
<dbReference type="InterPro" id="IPR002176">
    <property type="entry name" value="X-over_junc_endoDNase_RuvC"/>
</dbReference>
<evidence type="ECO:0000313" key="15">
    <source>
        <dbReference type="EMBL" id="PDV98744.1"/>
    </source>
</evidence>
<evidence type="ECO:0000256" key="7">
    <source>
        <dbReference type="ARBA" id="ARBA00022801"/>
    </source>
</evidence>
<name>A0A2H3KN13_9CHLR</name>
<keyword evidence="16" id="KW-1185">Reference proteome</keyword>
<dbReference type="GO" id="GO:0003677">
    <property type="term" value="F:DNA binding"/>
    <property type="evidence" value="ECO:0007669"/>
    <property type="project" value="UniProtKB-KW"/>
</dbReference>
<evidence type="ECO:0000256" key="2">
    <source>
        <dbReference type="ARBA" id="ARBA00022490"/>
    </source>
</evidence>
<dbReference type="GO" id="GO:0008821">
    <property type="term" value="F:crossover junction DNA endonuclease activity"/>
    <property type="evidence" value="ECO:0007669"/>
    <property type="project" value="UniProtKB-UniRule"/>
</dbReference>
<dbReference type="CDD" id="cd16962">
    <property type="entry name" value="RuvC"/>
    <property type="match status" value="1"/>
</dbReference>
<feature type="active site" evidence="13">
    <location>
        <position position="7"/>
    </location>
</feature>
<evidence type="ECO:0000256" key="13">
    <source>
        <dbReference type="HAMAP-Rule" id="MF_00034"/>
    </source>
</evidence>
<dbReference type="Gene3D" id="3.30.420.10">
    <property type="entry name" value="Ribonuclease H-like superfamily/Ribonuclease H"/>
    <property type="match status" value="1"/>
</dbReference>
<keyword evidence="10 13" id="KW-0233">DNA recombination</keyword>
<dbReference type="AlphaFoldDB" id="A0A2H3KN13"/>
<dbReference type="Proteomes" id="UP000220922">
    <property type="component" value="Unassembled WGS sequence"/>
</dbReference>
<evidence type="ECO:0000256" key="8">
    <source>
        <dbReference type="ARBA" id="ARBA00022842"/>
    </source>
</evidence>
<evidence type="ECO:0000256" key="6">
    <source>
        <dbReference type="ARBA" id="ARBA00022763"/>
    </source>
</evidence>
<dbReference type="GO" id="GO:0005737">
    <property type="term" value="C:cytoplasm"/>
    <property type="evidence" value="ECO:0007669"/>
    <property type="project" value="UniProtKB-SubCell"/>
</dbReference>
<organism evidence="15 16">
    <name type="scientific">Candidatus Chloroploca asiatica</name>
    <dbReference type="NCBI Taxonomy" id="1506545"/>
    <lineage>
        <taxon>Bacteria</taxon>
        <taxon>Bacillati</taxon>
        <taxon>Chloroflexota</taxon>
        <taxon>Chloroflexia</taxon>
        <taxon>Chloroflexales</taxon>
        <taxon>Chloroflexineae</taxon>
        <taxon>Oscillochloridaceae</taxon>
        <taxon>Candidatus Chloroploca</taxon>
    </lineage>
</organism>
<keyword evidence="5 13" id="KW-0255">Endonuclease</keyword>
<dbReference type="PANTHER" id="PTHR30194">
    <property type="entry name" value="CROSSOVER JUNCTION ENDODEOXYRIBONUCLEASE RUVC"/>
    <property type="match status" value="1"/>
</dbReference>
<evidence type="ECO:0000256" key="12">
    <source>
        <dbReference type="ARBA" id="ARBA00029354"/>
    </source>
</evidence>
<protein>
    <recommendedName>
        <fullName evidence="13 14">Crossover junction endodeoxyribonuclease RuvC</fullName>
        <ecNumber evidence="13 14">3.1.21.10</ecNumber>
    </recommendedName>
    <alternativeName>
        <fullName evidence="13">Holliday junction nuclease RuvC</fullName>
    </alternativeName>
    <alternativeName>
        <fullName evidence="13">Holliday junction resolvase RuvC</fullName>
    </alternativeName>
</protein>
<evidence type="ECO:0000256" key="3">
    <source>
        <dbReference type="ARBA" id="ARBA00022722"/>
    </source>
</evidence>
<feature type="binding site" evidence="13">
    <location>
        <position position="67"/>
    </location>
    <ligand>
        <name>Mg(2+)</name>
        <dbReference type="ChEBI" id="CHEBI:18420"/>
        <label>2</label>
    </ligand>
</feature>
<dbReference type="OrthoDB" id="9805499at2"/>
<comment type="cofactor">
    <cofactor evidence="13">
        <name>Mg(2+)</name>
        <dbReference type="ChEBI" id="CHEBI:18420"/>
    </cofactor>
    <text evidence="13">Binds 2 Mg(2+) ion per subunit.</text>
</comment>
<dbReference type="GO" id="GO:0006281">
    <property type="term" value="P:DNA repair"/>
    <property type="evidence" value="ECO:0007669"/>
    <property type="project" value="UniProtKB-UniRule"/>
</dbReference>
<sequence length="164" mass="17716">MRTLGIDPGLATMGWGIVEEQGGQLRLIAVGALTTPAGTPLPERLHYLYNELCRLIAEHRPQSAAIEELFFGKNVNTALTVGQARGVALLALVQAHVPVFEYKPTVVKQAVAGYGGADKKQMQEMVRMTLDLNLVPKPDDAADALAIAICHVYSNPMLRRLGEA</sequence>
<evidence type="ECO:0000256" key="14">
    <source>
        <dbReference type="NCBIfam" id="TIGR00228"/>
    </source>
</evidence>
<dbReference type="NCBIfam" id="NF000711">
    <property type="entry name" value="PRK00039.2-1"/>
    <property type="match status" value="1"/>
</dbReference>
<proteinExistence type="inferred from homology"/>
<evidence type="ECO:0000256" key="4">
    <source>
        <dbReference type="ARBA" id="ARBA00022723"/>
    </source>
</evidence>
<evidence type="ECO:0000256" key="11">
    <source>
        <dbReference type="ARBA" id="ARBA00023204"/>
    </source>
</evidence>
<evidence type="ECO:0000256" key="1">
    <source>
        <dbReference type="ARBA" id="ARBA00009518"/>
    </source>
</evidence>
<dbReference type="PRINTS" id="PR00696">
    <property type="entry name" value="RSOLVASERUVC"/>
</dbReference>
<keyword evidence="7 13" id="KW-0378">Hydrolase</keyword>
<dbReference type="FunFam" id="3.30.420.10:FF:000002">
    <property type="entry name" value="Crossover junction endodeoxyribonuclease RuvC"/>
    <property type="match status" value="1"/>
</dbReference>
<dbReference type="InterPro" id="IPR036397">
    <property type="entry name" value="RNaseH_sf"/>
</dbReference>
<dbReference type="GO" id="GO:0000287">
    <property type="term" value="F:magnesium ion binding"/>
    <property type="evidence" value="ECO:0007669"/>
    <property type="project" value="UniProtKB-UniRule"/>
</dbReference>
<keyword evidence="3 13" id="KW-0540">Nuclease</keyword>
<dbReference type="SUPFAM" id="SSF53098">
    <property type="entry name" value="Ribonuclease H-like"/>
    <property type="match status" value="1"/>
</dbReference>
<feature type="binding site" evidence="13">
    <location>
        <position position="7"/>
    </location>
    <ligand>
        <name>Mg(2+)</name>
        <dbReference type="ChEBI" id="CHEBI:18420"/>
        <label>1</label>
    </ligand>
</feature>
<reference evidence="15 16" key="1">
    <citation type="submission" date="2016-05" db="EMBL/GenBank/DDBJ databases">
        <authorList>
            <person name="Lavstsen T."/>
            <person name="Jespersen J.S."/>
        </authorList>
    </citation>
    <scope>NUCLEOTIDE SEQUENCE [LARGE SCALE GENOMIC DNA]</scope>
    <source>
        <strain evidence="15 16">B7-9</strain>
    </source>
</reference>
<dbReference type="NCBIfam" id="TIGR00228">
    <property type="entry name" value="ruvC"/>
    <property type="match status" value="1"/>
</dbReference>
<evidence type="ECO:0000256" key="10">
    <source>
        <dbReference type="ARBA" id="ARBA00023172"/>
    </source>
</evidence>
<evidence type="ECO:0000313" key="16">
    <source>
        <dbReference type="Proteomes" id="UP000220922"/>
    </source>
</evidence>
<comment type="subcellular location">
    <subcellularLocation>
        <location evidence="13">Cytoplasm</location>
    </subcellularLocation>
</comment>
<dbReference type="EMBL" id="LYXE01000090">
    <property type="protein sequence ID" value="PDV98744.1"/>
    <property type="molecule type" value="Genomic_DNA"/>
</dbReference>
<dbReference type="EC" id="3.1.21.10" evidence="13 14"/>
<feature type="active site" evidence="13">
    <location>
        <position position="140"/>
    </location>
</feature>
<dbReference type="PROSITE" id="PS01321">
    <property type="entry name" value="RUVC"/>
    <property type="match status" value="1"/>
</dbReference>
<comment type="function">
    <text evidence="13">The RuvA-RuvB-RuvC complex processes Holliday junction (HJ) DNA during genetic recombination and DNA repair. Endonuclease that resolves HJ intermediates. Cleaves cruciform DNA by making single-stranded nicks across the HJ at symmetrical positions within the homologous arms, yielding a 5'-phosphate and a 3'-hydroxyl group; requires a central core of homology in the junction. The consensus cleavage sequence is 5'-(A/T)TT(C/G)-3'. Cleavage occurs on the 3'-side of the TT dinucleotide at the point of strand exchange. HJ branch migration catalyzed by RuvA-RuvB allows RuvC to scan DNA until it finds its consensus sequence, where it cleaves and resolves the cruciform DNA.</text>
</comment>
<keyword evidence="9 13" id="KW-0238">DNA-binding</keyword>
<dbReference type="InterPro" id="IPR020563">
    <property type="entry name" value="X-over_junc_endoDNase_Mg_BS"/>
</dbReference>
<keyword evidence="2 13" id="KW-0963">Cytoplasm</keyword>
<comment type="subunit">
    <text evidence="13">Homodimer which binds Holliday junction (HJ) DNA. The HJ becomes 2-fold symmetrical on binding to RuvC with unstacked arms; it has a different conformation from HJ DNA in complex with RuvA. In the full resolvosome a probable DNA-RuvA(4)-RuvB(12)-RuvC(2) complex forms which resolves the HJ.</text>
</comment>
<evidence type="ECO:0000256" key="9">
    <source>
        <dbReference type="ARBA" id="ARBA00023125"/>
    </source>
</evidence>
<keyword evidence="8 13" id="KW-0460">Magnesium</keyword>
<dbReference type="HAMAP" id="MF_00034">
    <property type="entry name" value="RuvC"/>
    <property type="match status" value="1"/>
</dbReference>
<keyword evidence="6 13" id="KW-0227">DNA damage</keyword>
<feature type="binding site" evidence="13">
    <location>
        <position position="140"/>
    </location>
    <ligand>
        <name>Mg(2+)</name>
        <dbReference type="ChEBI" id="CHEBI:18420"/>
        <label>1</label>
    </ligand>
</feature>
<evidence type="ECO:0000256" key="5">
    <source>
        <dbReference type="ARBA" id="ARBA00022759"/>
    </source>
</evidence>
<gene>
    <name evidence="13" type="primary">ruvC</name>
    <name evidence="15" type="ORF">A9Q02_02070</name>
</gene>
<dbReference type="Pfam" id="PF02075">
    <property type="entry name" value="RuvC"/>
    <property type="match status" value="1"/>
</dbReference>
<comment type="similarity">
    <text evidence="1 13">Belongs to the RuvC family.</text>
</comment>
<comment type="catalytic activity">
    <reaction evidence="12 13">
        <text>Endonucleolytic cleavage at a junction such as a reciprocal single-stranded crossover between two homologous DNA duplexes (Holliday junction).</text>
        <dbReference type="EC" id="3.1.21.10"/>
    </reaction>
</comment>
<dbReference type="GO" id="GO:0048476">
    <property type="term" value="C:Holliday junction resolvase complex"/>
    <property type="evidence" value="ECO:0007669"/>
    <property type="project" value="UniProtKB-UniRule"/>
</dbReference>
<dbReference type="GO" id="GO:0006310">
    <property type="term" value="P:DNA recombination"/>
    <property type="evidence" value="ECO:0007669"/>
    <property type="project" value="UniProtKB-UniRule"/>
</dbReference>
<accession>A0A2H3KN13</accession>
<keyword evidence="11 13" id="KW-0234">DNA repair</keyword>
<dbReference type="RefSeq" id="WP_097653181.1">
    <property type="nucleotide sequence ID" value="NZ_LYXE01000090.1"/>
</dbReference>